<keyword evidence="1" id="KW-1133">Transmembrane helix</keyword>
<dbReference type="EMBL" id="RIZG01000002">
    <property type="protein sequence ID" value="RNF52301.1"/>
    <property type="molecule type" value="Genomic_DNA"/>
</dbReference>
<accession>A0A3M8Q9G9</accession>
<dbReference type="OrthoDB" id="6104792at2"/>
<keyword evidence="1" id="KW-0472">Membrane</keyword>
<feature type="transmembrane region" description="Helical" evidence="1">
    <location>
        <begin position="215"/>
        <end position="233"/>
    </location>
</feature>
<sequence length="291" mass="30928">MYDQASNTNIIMLLNTAIYPFIAALITSFIVSRLARGASLLGGFAGFAVGLGLVHPGLSFPPNQAIDYYSMCILIAIIVWGCLTLGKASAALNVVVLALFSGSFYLLLNPVLTHSGMVVSLSWAVACGLTVSFYYLILNKTKNSETFQTEGQRRFYKQIPFIGFVIVAGGAAPVVSIGGSLLIGQLLGVFSAALSGYLVINYFTQALNDKASNAAQSAALLLILGGLLTQSHVLADIPLYVTLMFVANAFVTPVIMTLSNKLKHILIGQLMFTVATSGLSLWLVWPAGSLY</sequence>
<feature type="transmembrane region" description="Helical" evidence="1">
    <location>
        <begin position="38"/>
        <end position="60"/>
    </location>
</feature>
<evidence type="ECO:0000256" key="1">
    <source>
        <dbReference type="SAM" id="Phobius"/>
    </source>
</evidence>
<comment type="caution">
    <text evidence="2">The sequence shown here is derived from an EMBL/GenBank/DDBJ whole genome shotgun (WGS) entry which is preliminary data.</text>
</comment>
<feature type="transmembrane region" description="Helical" evidence="1">
    <location>
        <begin position="239"/>
        <end position="258"/>
    </location>
</feature>
<feature type="transmembrane region" description="Helical" evidence="1">
    <location>
        <begin position="265"/>
        <end position="285"/>
    </location>
</feature>
<evidence type="ECO:0000313" key="3">
    <source>
        <dbReference type="Proteomes" id="UP000280507"/>
    </source>
</evidence>
<reference evidence="2 3" key="1">
    <citation type="journal article" date="2012" name="Int. J. Syst. Evol. Microbiol.">
        <title>Marinomonas hwangdonensis sp. nov., isolated from seawater.</title>
        <authorList>
            <person name="Jung Y.T."/>
            <person name="Oh T.K."/>
            <person name="Yoon J.H."/>
        </authorList>
    </citation>
    <scope>NUCLEOTIDE SEQUENCE [LARGE SCALE GENOMIC DNA]</scope>
    <source>
        <strain evidence="2 3">HDW-15</strain>
    </source>
</reference>
<name>A0A3M8Q9G9_9GAMM</name>
<dbReference type="Proteomes" id="UP000280507">
    <property type="component" value="Unassembled WGS sequence"/>
</dbReference>
<feature type="transmembrane region" description="Helical" evidence="1">
    <location>
        <begin position="183"/>
        <end position="203"/>
    </location>
</feature>
<feature type="transmembrane region" description="Helical" evidence="1">
    <location>
        <begin position="12"/>
        <end position="31"/>
    </location>
</feature>
<keyword evidence="1" id="KW-0812">Transmembrane</keyword>
<evidence type="ECO:0000313" key="2">
    <source>
        <dbReference type="EMBL" id="RNF52301.1"/>
    </source>
</evidence>
<feature type="transmembrane region" description="Helical" evidence="1">
    <location>
        <begin position="120"/>
        <end position="138"/>
    </location>
</feature>
<feature type="transmembrane region" description="Helical" evidence="1">
    <location>
        <begin position="90"/>
        <end position="108"/>
    </location>
</feature>
<keyword evidence="3" id="KW-1185">Reference proteome</keyword>
<dbReference type="AlphaFoldDB" id="A0A3M8Q9G9"/>
<gene>
    <name evidence="2" type="ORF">EBI00_05220</name>
</gene>
<organism evidence="2 3">
    <name type="scientific">Marinomonas hwangdonensis</name>
    <dbReference type="NCBI Taxonomy" id="1053647"/>
    <lineage>
        <taxon>Bacteria</taxon>
        <taxon>Pseudomonadati</taxon>
        <taxon>Pseudomonadota</taxon>
        <taxon>Gammaproteobacteria</taxon>
        <taxon>Oceanospirillales</taxon>
        <taxon>Oceanospirillaceae</taxon>
        <taxon>Marinomonas</taxon>
    </lineage>
</organism>
<dbReference type="RefSeq" id="WP_123094849.1">
    <property type="nucleotide sequence ID" value="NZ_RIZG01000002.1"/>
</dbReference>
<feature type="transmembrane region" description="Helical" evidence="1">
    <location>
        <begin position="66"/>
        <end position="83"/>
    </location>
</feature>
<proteinExistence type="predicted"/>
<feature type="transmembrane region" description="Helical" evidence="1">
    <location>
        <begin position="159"/>
        <end position="177"/>
    </location>
</feature>
<protein>
    <submittedName>
        <fullName evidence="2">Uncharacterized protein</fullName>
    </submittedName>
</protein>